<dbReference type="Pfam" id="PF02958">
    <property type="entry name" value="EcKL"/>
    <property type="match status" value="1"/>
</dbReference>
<gene>
    <name evidence="2" type="ORF">G9C98_002910</name>
</gene>
<proteinExistence type="predicted"/>
<dbReference type="EMBL" id="JAAOIC020000016">
    <property type="protein sequence ID" value="KAG8041617.1"/>
    <property type="molecule type" value="Genomic_DNA"/>
</dbReference>
<organism evidence="2 3">
    <name type="scientific">Cotesia typhae</name>
    <dbReference type="NCBI Taxonomy" id="2053667"/>
    <lineage>
        <taxon>Eukaryota</taxon>
        <taxon>Metazoa</taxon>
        <taxon>Ecdysozoa</taxon>
        <taxon>Arthropoda</taxon>
        <taxon>Hexapoda</taxon>
        <taxon>Insecta</taxon>
        <taxon>Pterygota</taxon>
        <taxon>Neoptera</taxon>
        <taxon>Endopterygota</taxon>
        <taxon>Hymenoptera</taxon>
        <taxon>Apocrita</taxon>
        <taxon>Ichneumonoidea</taxon>
        <taxon>Braconidae</taxon>
        <taxon>Microgastrinae</taxon>
        <taxon>Cotesia</taxon>
    </lineage>
</organism>
<dbReference type="Proteomes" id="UP000729913">
    <property type="component" value="Unassembled WGS sequence"/>
</dbReference>
<sequence length="103" mass="11930">MTKAAESWSEVSKQCVEKLKNLQNAAYSKACEIGKLREDEFNVINHGDFWVNNMMFKYDDNGNVIDHIFVDFQICVYGTPALDLQYYLNTSPREEVLIIIKIC</sequence>
<evidence type="ECO:0000313" key="3">
    <source>
        <dbReference type="Proteomes" id="UP000729913"/>
    </source>
</evidence>
<name>A0A8J5R7W8_9HYME</name>
<accession>A0A8J5R7W8</accession>
<dbReference type="AlphaFoldDB" id="A0A8J5R7W8"/>
<dbReference type="InterPro" id="IPR015897">
    <property type="entry name" value="CHK_kinase-like"/>
</dbReference>
<dbReference type="OrthoDB" id="7699673at2759"/>
<evidence type="ECO:0000313" key="2">
    <source>
        <dbReference type="EMBL" id="KAG8041617.1"/>
    </source>
</evidence>
<protein>
    <recommendedName>
        <fullName evidence="1">CHK kinase-like domain-containing protein</fullName>
    </recommendedName>
</protein>
<reference evidence="2" key="1">
    <citation type="submission" date="2020-03" db="EMBL/GenBank/DDBJ databases">
        <authorList>
            <person name="Chebbi M.A."/>
            <person name="Drezen J.M."/>
        </authorList>
    </citation>
    <scope>NUCLEOTIDE SEQUENCE</scope>
    <source>
        <tissue evidence="2">Whole body</tissue>
    </source>
</reference>
<dbReference type="InterPro" id="IPR004119">
    <property type="entry name" value="EcKL"/>
</dbReference>
<dbReference type="PANTHER" id="PTHR11012:SF56">
    <property type="entry name" value="CHK KINASE-LIKE DOMAIN-CONTAINING PROTEIN-RELATED"/>
    <property type="match status" value="1"/>
</dbReference>
<dbReference type="PANTHER" id="PTHR11012">
    <property type="entry name" value="PROTEIN KINASE-LIKE DOMAIN-CONTAINING"/>
    <property type="match status" value="1"/>
</dbReference>
<dbReference type="SMART" id="SM00587">
    <property type="entry name" value="CHK"/>
    <property type="match status" value="1"/>
</dbReference>
<comment type="caution">
    <text evidence="2">The sequence shown here is derived from an EMBL/GenBank/DDBJ whole genome shotgun (WGS) entry which is preliminary data.</text>
</comment>
<keyword evidence="3" id="KW-1185">Reference proteome</keyword>
<feature type="domain" description="CHK kinase-like" evidence="1">
    <location>
        <begin position="2"/>
        <end position="99"/>
    </location>
</feature>
<reference evidence="2" key="2">
    <citation type="submission" date="2021-04" db="EMBL/GenBank/DDBJ databases">
        <title>Genome-wide patterns of bracovirus chromosomal integration into multiple host tissues during parasitism.</title>
        <authorList>
            <person name="Chebbi M.A.C."/>
        </authorList>
    </citation>
    <scope>NUCLEOTIDE SEQUENCE</scope>
    <source>
        <tissue evidence="2">Whole body</tissue>
    </source>
</reference>
<evidence type="ECO:0000259" key="1">
    <source>
        <dbReference type="SMART" id="SM00587"/>
    </source>
</evidence>